<organism evidence="2 3">
    <name type="scientific">Neisseria perflava</name>
    <dbReference type="NCBI Taxonomy" id="33053"/>
    <lineage>
        <taxon>Bacteria</taxon>
        <taxon>Pseudomonadati</taxon>
        <taxon>Pseudomonadota</taxon>
        <taxon>Betaproteobacteria</taxon>
        <taxon>Neisseriales</taxon>
        <taxon>Neisseriaceae</taxon>
        <taxon>Neisseria</taxon>
    </lineage>
</organism>
<dbReference type="PROSITE" id="PS51257">
    <property type="entry name" value="PROKAR_LIPOPROTEIN"/>
    <property type="match status" value="1"/>
</dbReference>
<evidence type="ECO:0000313" key="2">
    <source>
        <dbReference type="EMBL" id="WOS97643.1"/>
    </source>
</evidence>
<dbReference type="AlphaFoldDB" id="A0A9X7I5U6"/>
<reference evidence="3" key="1">
    <citation type="submission" date="2017-12" db="EMBL/GenBank/DDBJ databases">
        <title>Phylogenetic diversity of female urinary microbiome.</title>
        <authorList>
            <person name="Thomas-White K."/>
            <person name="Wolfe A.J."/>
        </authorList>
    </citation>
    <scope>NUCLEOTIDE SEQUENCE [LARGE SCALE GENOMIC DNA]</scope>
    <source>
        <strain evidence="3">UMB0023</strain>
    </source>
</reference>
<name>A0A9X7I5U6_NEIPE</name>
<protein>
    <submittedName>
        <fullName evidence="2">Uncharacterized protein</fullName>
    </submittedName>
</protein>
<proteinExistence type="predicted"/>
<sequence>MIKGLLYISAVGLFLLSGCGSKNKIACSDENGLLVLKNVVTEATEKQLRSENSNLTLSSIRATIAKIGMSFEDIRTSKNDPNSNKVFCESKLTLSIPTDLLSDIQVALEESGQNDNIEKFLTSFNYKKSATAANKYQIDLVYNLQPTDDGKQIYSEIEDSINAVAGISSMLNYALSKNIIINQNLEEKRAKEEIENQEAAYHRSEWQQQSFDEMNPVQLPETNVSSPDEIRPTDEMSVVQ</sequence>
<dbReference type="EMBL" id="CP136962">
    <property type="protein sequence ID" value="WOS97643.1"/>
    <property type="molecule type" value="Genomic_DNA"/>
</dbReference>
<evidence type="ECO:0000256" key="1">
    <source>
        <dbReference type="SAM" id="MobiDB-lite"/>
    </source>
</evidence>
<evidence type="ECO:0000313" key="3">
    <source>
        <dbReference type="Proteomes" id="UP000234781"/>
    </source>
</evidence>
<keyword evidence="3" id="KW-1185">Reference proteome</keyword>
<feature type="region of interest" description="Disordered" evidence="1">
    <location>
        <begin position="199"/>
        <end position="240"/>
    </location>
</feature>
<dbReference type="Proteomes" id="UP000234781">
    <property type="component" value="Chromosome"/>
</dbReference>
<accession>A0A9X7I5U6</accession>
<gene>
    <name evidence="2" type="ORF">CYJ98_008715</name>
</gene>
<dbReference type="RefSeq" id="WP_101755720.1">
    <property type="nucleotide sequence ID" value="NZ_CP136962.1"/>
</dbReference>